<dbReference type="Proteomes" id="UP000593562">
    <property type="component" value="Unassembled WGS sequence"/>
</dbReference>
<dbReference type="PANTHER" id="PTHR47936:SF3">
    <property type="entry name" value="PENTACOTRIPEPTIDE-REPEAT REGION OF PRORP DOMAIN-CONTAINING PROTEIN"/>
    <property type="match status" value="1"/>
</dbReference>
<evidence type="ECO:0000256" key="3">
    <source>
        <dbReference type="SAM" id="SignalP"/>
    </source>
</evidence>
<dbReference type="InParanoid" id="A0A7J7D6K7"/>
<dbReference type="AlphaFoldDB" id="A0A7J7D6K7"/>
<evidence type="ECO:0000313" key="5">
    <source>
        <dbReference type="Proteomes" id="UP000593562"/>
    </source>
</evidence>
<name>A0A7J7D6K7_TRIWF</name>
<keyword evidence="5" id="KW-1185">Reference proteome</keyword>
<organism evidence="4 5">
    <name type="scientific">Tripterygium wilfordii</name>
    <name type="common">Thunder God vine</name>
    <dbReference type="NCBI Taxonomy" id="458696"/>
    <lineage>
        <taxon>Eukaryota</taxon>
        <taxon>Viridiplantae</taxon>
        <taxon>Streptophyta</taxon>
        <taxon>Embryophyta</taxon>
        <taxon>Tracheophyta</taxon>
        <taxon>Spermatophyta</taxon>
        <taxon>Magnoliopsida</taxon>
        <taxon>eudicotyledons</taxon>
        <taxon>Gunneridae</taxon>
        <taxon>Pentapetalae</taxon>
        <taxon>rosids</taxon>
        <taxon>fabids</taxon>
        <taxon>Celastrales</taxon>
        <taxon>Celastraceae</taxon>
        <taxon>Tripterygium</taxon>
    </lineage>
</organism>
<evidence type="ECO:0000313" key="4">
    <source>
        <dbReference type="EMBL" id="KAF5741938.1"/>
    </source>
</evidence>
<sequence>MSVHLPLASVTLIFQVLNLEKVSALRFFHWIRHWQAEFYSNSDVCSLMIDNCGCSGDYMTMSSLLNDFSLKDFCLNKNAFGFLPVLVSSNGSLKKSVERVVNLLNKVRGSSRASGIPALIEMLSATASFEMALFVIKKARKRVSYYNILVGEKVSKV</sequence>
<keyword evidence="3" id="KW-0732">Signal</keyword>
<dbReference type="EMBL" id="JAAARO010000010">
    <property type="protein sequence ID" value="KAF5741938.1"/>
    <property type="molecule type" value="Genomic_DNA"/>
</dbReference>
<protein>
    <submittedName>
        <fullName evidence="4">Pentatricopeptide repeat-containing protein</fullName>
    </submittedName>
</protein>
<feature type="signal peptide" evidence="3">
    <location>
        <begin position="1"/>
        <end position="24"/>
    </location>
</feature>
<comment type="caution">
    <text evidence="4">The sequence shown here is derived from an EMBL/GenBank/DDBJ whole genome shotgun (WGS) entry which is preliminary data.</text>
</comment>
<feature type="chain" id="PRO_5029506706" evidence="3">
    <location>
        <begin position="25"/>
        <end position="157"/>
    </location>
</feature>
<dbReference type="PANTHER" id="PTHR47936">
    <property type="entry name" value="PPR_LONG DOMAIN-CONTAINING PROTEIN"/>
    <property type="match status" value="1"/>
</dbReference>
<keyword evidence="2" id="KW-0677">Repeat</keyword>
<accession>A0A7J7D6K7</accession>
<evidence type="ECO:0000256" key="2">
    <source>
        <dbReference type="ARBA" id="ARBA00022737"/>
    </source>
</evidence>
<gene>
    <name evidence="4" type="ORF">HS088_TW10G00946</name>
</gene>
<reference evidence="4 5" key="1">
    <citation type="journal article" date="2020" name="Nat. Commun.">
        <title>Genome of Tripterygium wilfordii and identification of cytochrome P450 involved in triptolide biosynthesis.</title>
        <authorList>
            <person name="Tu L."/>
            <person name="Su P."/>
            <person name="Zhang Z."/>
            <person name="Gao L."/>
            <person name="Wang J."/>
            <person name="Hu T."/>
            <person name="Zhou J."/>
            <person name="Zhang Y."/>
            <person name="Zhao Y."/>
            <person name="Liu Y."/>
            <person name="Song Y."/>
            <person name="Tong Y."/>
            <person name="Lu Y."/>
            <person name="Yang J."/>
            <person name="Xu C."/>
            <person name="Jia M."/>
            <person name="Peters R.J."/>
            <person name="Huang L."/>
            <person name="Gao W."/>
        </authorList>
    </citation>
    <scope>NUCLEOTIDE SEQUENCE [LARGE SCALE GENOMIC DNA]</scope>
    <source>
        <strain evidence="5">cv. XIE 37</strain>
        <tissue evidence="4">Leaf</tissue>
    </source>
</reference>
<proteinExistence type="inferred from homology"/>
<evidence type="ECO:0000256" key="1">
    <source>
        <dbReference type="ARBA" id="ARBA00007626"/>
    </source>
</evidence>
<comment type="similarity">
    <text evidence="1">Belongs to the PPR family. P subfamily.</text>
</comment>